<protein>
    <submittedName>
        <fullName evidence="1">Uncharacterized protein</fullName>
    </submittedName>
</protein>
<gene>
    <name evidence="1" type="ORF">NVIE_004960</name>
</gene>
<dbReference type="OrthoDB" id="6423at2157"/>
<evidence type="ECO:0000313" key="1">
    <source>
        <dbReference type="EMBL" id="AIC14691.1"/>
    </source>
</evidence>
<dbReference type="HOGENOM" id="CLU_145812_0_0_2"/>
<proteinExistence type="predicted"/>
<evidence type="ECO:0000313" key="2">
    <source>
        <dbReference type="Proteomes" id="UP000027093"/>
    </source>
</evidence>
<sequence>MSYDRFVDERVLTSRDALNRFQIKIKLVEIDEGARDFSRRFGNRVLVRKILLTIKHTETQEVEERELNVEEVEKRMKKERLFSSTNRWVASTDIKNGYVVASKHLDLLADAIALDIVPIG</sequence>
<dbReference type="STRING" id="926571.NVIE_004960"/>
<organism evidence="1 2">
    <name type="scientific">Nitrososphaera viennensis EN76</name>
    <dbReference type="NCBI Taxonomy" id="926571"/>
    <lineage>
        <taxon>Archaea</taxon>
        <taxon>Nitrososphaerota</taxon>
        <taxon>Nitrososphaeria</taxon>
        <taxon>Nitrososphaerales</taxon>
        <taxon>Nitrososphaeraceae</taxon>
        <taxon>Nitrososphaera</taxon>
    </lineage>
</organism>
<reference evidence="1 2" key="1">
    <citation type="journal article" date="2014" name="Int. J. Syst. Evol. Microbiol.">
        <title>Nitrososphaera viennensis gen. nov., sp. nov., an aerobic and mesophilic, ammonia-oxidizing archaeon from soil and a member of the archaeal phylum Thaumarchaeota.</title>
        <authorList>
            <person name="Stieglmeier M."/>
            <person name="Klingl A."/>
            <person name="Alves R.J."/>
            <person name="Rittmann S.K."/>
            <person name="Melcher M."/>
            <person name="Leisch N."/>
            <person name="Schleper C."/>
        </authorList>
    </citation>
    <scope>NUCLEOTIDE SEQUENCE [LARGE SCALE GENOMIC DNA]</scope>
    <source>
        <strain evidence="1">EN76</strain>
    </source>
</reference>
<dbReference type="Proteomes" id="UP000027093">
    <property type="component" value="Chromosome"/>
</dbReference>
<keyword evidence="2" id="KW-1185">Reference proteome</keyword>
<dbReference type="EMBL" id="CP007536">
    <property type="protein sequence ID" value="AIC14691.1"/>
    <property type="molecule type" value="Genomic_DNA"/>
</dbReference>
<dbReference type="AlphaFoldDB" id="A0A060HM89"/>
<dbReference type="KEGG" id="nvn:NVIE_004960"/>
<name>A0A060HM89_9ARCH</name>
<accession>A0A060HM89</accession>